<dbReference type="InParanoid" id="A0A3N7ESS0"/>
<name>A0A3N7ESS0_POPTR</name>
<evidence type="ECO:0000313" key="2">
    <source>
        <dbReference type="Proteomes" id="UP000006729"/>
    </source>
</evidence>
<organism evidence="1 2">
    <name type="scientific">Populus trichocarpa</name>
    <name type="common">Western balsam poplar</name>
    <name type="synonym">Populus balsamifera subsp. trichocarpa</name>
    <dbReference type="NCBI Taxonomy" id="3694"/>
    <lineage>
        <taxon>Eukaryota</taxon>
        <taxon>Viridiplantae</taxon>
        <taxon>Streptophyta</taxon>
        <taxon>Embryophyta</taxon>
        <taxon>Tracheophyta</taxon>
        <taxon>Spermatophyta</taxon>
        <taxon>Magnoliopsida</taxon>
        <taxon>eudicotyledons</taxon>
        <taxon>Gunneridae</taxon>
        <taxon>Pentapetalae</taxon>
        <taxon>rosids</taxon>
        <taxon>fabids</taxon>
        <taxon>Malpighiales</taxon>
        <taxon>Salicaceae</taxon>
        <taxon>Saliceae</taxon>
        <taxon>Populus</taxon>
    </lineage>
</organism>
<keyword evidence="2" id="KW-1185">Reference proteome</keyword>
<dbReference type="STRING" id="3694.A0A3N7ESS0"/>
<reference evidence="1 2" key="1">
    <citation type="journal article" date="2006" name="Science">
        <title>The genome of black cottonwood, Populus trichocarpa (Torr. &amp; Gray).</title>
        <authorList>
            <person name="Tuskan G.A."/>
            <person name="Difazio S."/>
            <person name="Jansson S."/>
            <person name="Bohlmann J."/>
            <person name="Grigoriev I."/>
            <person name="Hellsten U."/>
            <person name="Putnam N."/>
            <person name="Ralph S."/>
            <person name="Rombauts S."/>
            <person name="Salamov A."/>
            <person name="Schein J."/>
            <person name="Sterck L."/>
            <person name="Aerts A."/>
            <person name="Bhalerao R.R."/>
            <person name="Bhalerao R.P."/>
            <person name="Blaudez D."/>
            <person name="Boerjan W."/>
            <person name="Brun A."/>
            <person name="Brunner A."/>
            <person name="Busov V."/>
            <person name="Campbell M."/>
            <person name="Carlson J."/>
            <person name="Chalot M."/>
            <person name="Chapman J."/>
            <person name="Chen G.L."/>
            <person name="Cooper D."/>
            <person name="Coutinho P.M."/>
            <person name="Couturier J."/>
            <person name="Covert S."/>
            <person name="Cronk Q."/>
            <person name="Cunningham R."/>
            <person name="Davis J."/>
            <person name="Degroeve S."/>
            <person name="Dejardin A."/>
            <person name="Depamphilis C."/>
            <person name="Detter J."/>
            <person name="Dirks B."/>
            <person name="Dubchak I."/>
            <person name="Duplessis S."/>
            <person name="Ehlting J."/>
            <person name="Ellis B."/>
            <person name="Gendler K."/>
            <person name="Goodstein D."/>
            <person name="Gribskov M."/>
            <person name="Grimwood J."/>
            <person name="Groover A."/>
            <person name="Gunter L."/>
            <person name="Hamberger B."/>
            <person name="Heinze B."/>
            <person name="Helariutta Y."/>
            <person name="Henrissat B."/>
            <person name="Holligan D."/>
            <person name="Holt R."/>
            <person name="Huang W."/>
            <person name="Islam-Faridi N."/>
            <person name="Jones S."/>
            <person name="Jones-Rhoades M."/>
            <person name="Jorgensen R."/>
            <person name="Joshi C."/>
            <person name="Kangasjarvi J."/>
            <person name="Karlsson J."/>
            <person name="Kelleher C."/>
            <person name="Kirkpatrick R."/>
            <person name="Kirst M."/>
            <person name="Kohler A."/>
            <person name="Kalluri U."/>
            <person name="Larimer F."/>
            <person name="Leebens-Mack J."/>
            <person name="Leple J.C."/>
            <person name="Locascio P."/>
            <person name="Lou Y."/>
            <person name="Lucas S."/>
            <person name="Martin F."/>
            <person name="Montanini B."/>
            <person name="Napoli C."/>
            <person name="Nelson D.R."/>
            <person name="Nelson C."/>
            <person name="Nieminen K."/>
            <person name="Nilsson O."/>
            <person name="Pereda V."/>
            <person name="Peter G."/>
            <person name="Philippe R."/>
            <person name="Pilate G."/>
            <person name="Poliakov A."/>
            <person name="Razumovskaya J."/>
            <person name="Richardson P."/>
            <person name="Rinaldi C."/>
            <person name="Ritland K."/>
            <person name="Rouze P."/>
            <person name="Ryaboy D."/>
            <person name="Schmutz J."/>
            <person name="Schrader J."/>
            <person name="Segerman B."/>
            <person name="Shin H."/>
            <person name="Siddiqui A."/>
            <person name="Sterky F."/>
            <person name="Terry A."/>
            <person name="Tsai C.J."/>
            <person name="Uberbacher E."/>
            <person name="Unneberg P."/>
            <person name="Vahala J."/>
            <person name="Wall K."/>
            <person name="Wessler S."/>
            <person name="Yang G."/>
            <person name="Yin T."/>
            <person name="Douglas C."/>
            <person name="Marra M."/>
            <person name="Sandberg G."/>
            <person name="Van de Peer Y."/>
            <person name="Rokhsar D."/>
        </authorList>
    </citation>
    <scope>NUCLEOTIDE SEQUENCE [LARGE SCALE GENOMIC DNA]</scope>
    <source>
        <strain evidence="2">cv. Nisqually</strain>
    </source>
</reference>
<dbReference type="AlphaFoldDB" id="A0A3N7ESS0"/>
<proteinExistence type="predicted"/>
<dbReference type="Proteomes" id="UP000006729">
    <property type="component" value="Chromosome 2"/>
</dbReference>
<gene>
    <name evidence="1" type="ORF">POPTR_002G204750</name>
</gene>
<dbReference type="EMBL" id="CM009291">
    <property type="protein sequence ID" value="RQO87230.1"/>
    <property type="molecule type" value="Genomic_DNA"/>
</dbReference>
<accession>A0A3N7ESS0</accession>
<evidence type="ECO:0000313" key="1">
    <source>
        <dbReference type="EMBL" id="RQO87230.1"/>
    </source>
</evidence>
<protein>
    <submittedName>
        <fullName evidence="1">Uncharacterized protein</fullName>
    </submittedName>
</protein>
<sequence length="139" mass="16336">MYAMIKILICQEGQTAHCIYLTPCRFAYPARTEYVYRYYVGDCNYTVQIGQKEMIKIGNLGAYQFWQRIFKVEKLGRDGFFSSESLFHSMKKALVRCQIQSHYWKANNMYLHCSRLLTFSLATMLPDFKNICTMSLGNM</sequence>